<protein>
    <submittedName>
        <fullName evidence="1">Uncharacterized protein</fullName>
    </submittedName>
</protein>
<dbReference type="Proteomes" id="UP000530060">
    <property type="component" value="Unassembled WGS sequence"/>
</dbReference>
<reference evidence="1 2" key="1">
    <citation type="submission" date="2020-06" db="EMBL/GenBank/DDBJ databases">
        <authorList>
            <person name="Criscuolo A."/>
        </authorList>
    </citation>
    <scope>NUCLEOTIDE SEQUENCE [LARGE SCALE GENOMIC DNA]</scope>
    <source>
        <strain evidence="2">CIP 111411</strain>
    </source>
</reference>
<dbReference type="RefSeq" id="WP_180910961.1">
    <property type="nucleotide sequence ID" value="NZ_CAIJDP010000107.1"/>
</dbReference>
<dbReference type="EMBL" id="CAIJDP010000107">
    <property type="protein sequence ID" value="CAD0009733.1"/>
    <property type="molecule type" value="Genomic_DNA"/>
</dbReference>
<sequence>MNYTGQKAKLNSTSEEGIILQEINENNTGWKVQFSFENKNLIKRFDFNEITVVEKLNDEILLERLTRNINSEDLDTQIWSSEILCYFIEEYGMDIDKKSLENTIKEMVNKLSVENEYGIEQKLAEGIFEFLWLDNIDKSVEEKLIIKLAKLNKDCLYCYLDEEEYMAIEEVKEFIERKNTEYNTSR</sequence>
<comment type="caution">
    <text evidence="1">The sequence shown here is derived from an EMBL/GenBank/DDBJ whole genome shotgun (WGS) entry which is preliminary data.</text>
</comment>
<evidence type="ECO:0000313" key="1">
    <source>
        <dbReference type="EMBL" id="CAD0009733.1"/>
    </source>
</evidence>
<keyword evidence="2" id="KW-1185">Reference proteome</keyword>
<dbReference type="AlphaFoldDB" id="A0A6V6ZD59"/>
<name>A0A6V6ZD59_9FLAO</name>
<proteinExistence type="predicted"/>
<organism evidence="1 2">
    <name type="scientific">Flavobacterium salmonis</name>
    <dbReference type="NCBI Taxonomy" id="2654844"/>
    <lineage>
        <taxon>Bacteria</taxon>
        <taxon>Pseudomonadati</taxon>
        <taxon>Bacteroidota</taxon>
        <taxon>Flavobacteriia</taxon>
        <taxon>Flavobacteriales</taxon>
        <taxon>Flavobacteriaceae</taxon>
        <taxon>Flavobacterium</taxon>
    </lineage>
</organism>
<evidence type="ECO:0000313" key="2">
    <source>
        <dbReference type="Proteomes" id="UP000530060"/>
    </source>
</evidence>
<gene>
    <name evidence="1" type="ORF">FLAT13_05073</name>
</gene>
<accession>A0A6V6ZD59</accession>